<proteinExistence type="predicted"/>
<sequence>MQLVVSSLFIFSLLPALALVAPASARPISWRDDYDEPRWPGYEPVIQCLVVVTSGRNTPSTHVLRPAPSDFEVRSDGRKYEFHLGKYCRLAVKDDVWPRERQVYVQGDDDKPIPQAKI</sequence>
<organism>
    <name type="scientific">Pyricularia oryzae (strain P131)</name>
    <name type="common">Rice blast fungus</name>
    <name type="synonym">Magnaporthe oryzae</name>
    <dbReference type="NCBI Taxonomy" id="1143193"/>
    <lineage>
        <taxon>Eukaryota</taxon>
        <taxon>Fungi</taxon>
        <taxon>Dikarya</taxon>
        <taxon>Ascomycota</taxon>
        <taxon>Pezizomycotina</taxon>
        <taxon>Sordariomycetes</taxon>
        <taxon>Sordariomycetidae</taxon>
        <taxon>Magnaporthales</taxon>
        <taxon>Pyriculariaceae</taxon>
        <taxon>Pyricularia</taxon>
    </lineage>
</organism>
<gene>
    <name evidence="2" type="ORF">OOW_P131scaffold01323g1</name>
</gene>
<protein>
    <submittedName>
        <fullName evidence="2">Uncharacterized protein</fullName>
    </submittedName>
</protein>
<feature type="chain" id="PRO_5003977592" evidence="1">
    <location>
        <begin position="26"/>
        <end position="118"/>
    </location>
</feature>
<evidence type="ECO:0000256" key="1">
    <source>
        <dbReference type="SAM" id="SignalP"/>
    </source>
</evidence>
<accession>L7IVH5</accession>
<dbReference type="AlphaFoldDB" id="L7IVH5"/>
<dbReference type="EMBL" id="JH795421">
    <property type="protein sequence ID" value="ELQ59951.1"/>
    <property type="molecule type" value="Genomic_DNA"/>
</dbReference>
<reference evidence="2" key="1">
    <citation type="journal article" date="2012" name="PLoS Genet.">
        <title>Comparative analysis of the genomes of two field isolates of the rice blast fungus Magnaporthe oryzae.</title>
        <authorList>
            <person name="Xue M."/>
            <person name="Yang J."/>
            <person name="Li Z."/>
            <person name="Hu S."/>
            <person name="Yao N."/>
            <person name="Dean R.A."/>
            <person name="Zhao W."/>
            <person name="Shen M."/>
            <person name="Zhang H."/>
            <person name="Li C."/>
            <person name="Liu L."/>
            <person name="Cao L."/>
            <person name="Xu X."/>
            <person name="Xing Y."/>
            <person name="Hsiang T."/>
            <person name="Zhang Z."/>
            <person name="Xu J.R."/>
            <person name="Peng Y.L."/>
        </authorList>
    </citation>
    <scope>NUCLEOTIDE SEQUENCE [LARGE SCALE GENOMIC DNA]</scope>
    <source>
        <strain evidence="2">P131</strain>
    </source>
</reference>
<name>L7IVH5_PYRO1</name>
<feature type="signal peptide" evidence="1">
    <location>
        <begin position="1"/>
        <end position="25"/>
    </location>
</feature>
<evidence type="ECO:0000313" key="2">
    <source>
        <dbReference type="EMBL" id="ELQ59951.1"/>
    </source>
</evidence>
<keyword evidence="1" id="KW-0732">Signal</keyword>